<dbReference type="RefSeq" id="WP_139605608.1">
    <property type="nucleotide sequence ID" value="NZ_VDCQ01000051.1"/>
</dbReference>
<reference evidence="3 4" key="1">
    <citation type="submission" date="2019-05" db="EMBL/GenBank/DDBJ databases">
        <title>We sequenced the genome of Paenibacillus hemerocallicola KCTC 33185 for further insight into its adaptation and study the phylogeny of Paenibacillus.</title>
        <authorList>
            <person name="Narsing Rao M.P."/>
        </authorList>
    </citation>
    <scope>NUCLEOTIDE SEQUENCE [LARGE SCALE GENOMIC DNA]</scope>
    <source>
        <strain evidence="3 4">KCTC 33185</strain>
    </source>
</reference>
<dbReference type="EMBL" id="VDCQ01000051">
    <property type="protein sequence ID" value="TNJ62924.1"/>
    <property type="molecule type" value="Genomic_DNA"/>
</dbReference>
<dbReference type="Pfam" id="PF00795">
    <property type="entry name" value="CN_hydrolase"/>
    <property type="match status" value="1"/>
</dbReference>
<accession>A0A5C4T1M3</accession>
<name>A0A5C4T1M3_9BACL</name>
<dbReference type="InterPro" id="IPR003010">
    <property type="entry name" value="C-N_Hydrolase"/>
</dbReference>
<dbReference type="OrthoDB" id="9811121at2"/>
<dbReference type="AlphaFoldDB" id="A0A5C4T1M3"/>
<keyword evidence="4" id="KW-1185">Reference proteome</keyword>
<evidence type="ECO:0000313" key="3">
    <source>
        <dbReference type="EMBL" id="TNJ62924.1"/>
    </source>
</evidence>
<feature type="domain" description="CN hydrolase" evidence="2">
    <location>
        <begin position="5"/>
        <end position="254"/>
    </location>
</feature>
<comment type="caution">
    <text evidence="3">The sequence shown here is derived from an EMBL/GenBank/DDBJ whole genome shotgun (WGS) entry which is preliminary data.</text>
</comment>
<dbReference type="PANTHER" id="PTHR43674:SF16">
    <property type="entry name" value="CARBON-NITROGEN FAMILY, PUTATIVE (AFU_ORTHOLOGUE AFUA_5G02350)-RELATED"/>
    <property type="match status" value="1"/>
</dbReference>
<evidence type="ECO:0000313" key="4">
    <source>
        <dbReference type="Proteomes" id="UP000307943"/>
    </source>
</evidence>
<gene>
    <name evidence="3" type="ORF">FE784_28270</name>
</gene>
<dbReference type="InterPro" id="IPR050345">
    <property type="entry name" value="Aliph_Amidase/BUP"/>
</dbReference>
<proteinExistence type="predicted"/>
<dbReference type="GO" id="GO:0016811">
    <property type="term" value="F:hydrolase activity, acting on carbon-nitrogen (but not peptide) bonds, in linear amides"/>
    <property type="evidence" value="ECO:0007669"/>
    <property type="project" value="TreeGrafter"/>
</dbReference>
<protein>
    <submittedName>
        <fullName evidence="3">Carbon-nitrogen hydrolase family protein</fullName>
    </submittedName>
</protein>
<dbReference type="Gene3D" id="3.60.110.10">
    <property type="entry name" value="Carbon-nitrogen hydrolase"/>
    <property type="match status" value="1"/>
</dbReference>
<dbReference type="InterPro" id="IPR036526">
    <property type="entry name" value="C-N_Hydrolase_sf"/>
</dbReference>
<sequence length="294" mass="32823">MKREVLIGTVQPKLTVYKAAEAKEGRLANIERMSDLMHKAGGRGCDIVLLPETFTHAGIPLRADIMTDHAERLDSPLFRDLSQMCARYGMNAVVPVFLQDQGHIYNSCVILDRKGAVRGVYHKVHPTVPEISIGVKPGRQFMVFDLDFGKIGAIVCHDNSFVESARCTALMGAELIFWPHFQSGWGEVMWEVQLKSRAIDNGCVFVSSSYSCKSDKNHWAPGMFLGRSGIVNDDGIILADAGREEGIATAVVDLNDKRRAHSFCYNDIVDYKQAMFDHRKPEAYGMLTRPKETQ</sequence>
<dbReference type="CDD" id="cd07197">
    <property type="entry name" value="nitrilase"/>
    <property type="match status" value="1"/>
</dbReference>
<dbReference type="SUPFAM" id="SSF56317">
    <property type="entry name" value="Carbon-nitrogen hydrolase"/>
    <property type="match status" value="1"/>
</dbReference>
<evidence type="ECO:0000256" key="1">
    <source>
        <dbReference type="ARBA" id="ARBA00022801"/>
    </source>
</evidence>
<evidence type="ECO:0000259" key="2">
    <source>
        <dbReference type="PROSITE" id="PS50263"/>
    </source>
</evidence>
<organism evidence="3 4">
    <name type="scientific">Paenibacillus hemerocallicola</name>
    <dbReference type="NCBI Taxonomy" id="1172614"/>
    <lineage>
        <taxon>Bacteria</taxon>
        <taxon>Bacillati</taxon>
        <taxon>Bacillota</taxon>
        <taxon>Bacilli</taxon>
        <taxon>Bacillales</taxon>
        <taxon>Paenibacillaceae</taxon>
        <taxon>Paenibacillus</taxon>
    </lineage>
</organism>
<dbReference type="PROSITE" id="PS50263">
    <property type="entry name" value="CN_HYDROLASE"/>
    <property type="match status" value="1"/>
</dbReference>
<dbReference type="PANTHER" id="PTHR43674">
    <property type="entry name" value="NITRILASE C965.09-RELATED"/>
    <property type="match status" value="1"/>
</dbReference>
<keyword evidence="1 3" id="KW-0378">Hydrolase</keyword>
<dbReference type="Proteomes" id="UP000307943">
    <property type="component" value="Unassembled WGS sequence"/>
</dbReference>